<evidence type="ECO:0000313" key="1">
    <source>
        <dbReference type="EMBL" id="KAF6220545.1"/>
    </source>
</evidence>
<reference evidence="1 2" key="1">
    <citation type="journal article" date="2020" name="Genomics">
        <title>Complete, high-quality genomes from long-read metagenomic sequencing of two wolf lichen thalli reveals enigmatic genome architecture.</title>
        <authorList>
            <person name="McKenzie S.K."/>
            <person name="Walston R.F."/>
            <person name="Allen J.L."/>
        </authorList>
    </citation>
    <scope>NUCLEOTIDE SEQUENCE [LARGE SCALE GENOMIC DNA]</scope>
    <source>
        <strain evidence="1">WasteWater1</strain>
    </source>
</reference>
<dbReference type="Proteomes" id="UP000593566">
    <property type="component" value="Unassembled WGS sequence"/>
</dbReference>
<dbReference type="AlphaFoldDB" id="A0A8H6CBJ8"/>
<comment type="caution">
    <text evidence="1">The sequence shown here is derived from an EMBL/GenBank/DDBJ whole genome shotgun (WGS) entry which is preliminary data.</text>
</comment>
<organism evidence="1 2">
    <name type="scientific">Letharia lupina</name>
    <dbReference type="NCBI Taxonomy" id="560253"/>
    <lineage>
        <taxon>Eukaryota</taxon>
        <taxon>Fungi</taxon>
        <taxon>Dikarya</taxon>
        <taxon>Ascomycota</taxon>
        <taxon>Pezizomycotina</taxon>
        <taxon>Lecanoromycetes</taxon>
        <taxon>OSLEUM clade</taxon>
        <taxon>Lecanoromycetidae</taxon>
        <taxon>Lecanorales</taxon>
        <taxon>Lecanorineae</taxon>
        <taxon>Parmeliaceae</taxon>
        <taxon>Letharia</taxon>
    </lineage>
</organism>
<dbReference type="RefSeq" id="XP_037149980.1">
    <property type="nucleotide sequence ID" value="XM_037293902.1"/>
</dbReference>
<dbReference type="GeneID" id="59331390"/>
<gene>
    <name evidence="1" type="ORF">HO133_002978</name>
</gene>
<name>A0A8H6CBJ8_9LECA</name>
<sequence>MDFRGQGVVICEIPGAILQKFCFPISNSYRWVAAESTAEGLEETFIAFPPAVEARFEASSPSLQLQIHPIHTAPEIGDYQGKRQSVSPDSLVQLR</sequence>
<keyword evidence="2" id="KW-1185">Reference proteome</keyword>
<evidence type="ECO:0000313" key="2">
    <source>
        <dbReference type="Proteomes" id="UP000593566"/>
    </source>
</evidence>
<protein>
    <submittedName>
        <fullName evidence="1">Uncharacterized protein</fullName>
    </submittedName>
</protein>
<proteinExistence type="predicted"/>
<dbReference type="EMBL" id="JACCJB010000016">
    <property type="protein sequence ID" value="KAF6220545.1"/>
    <property type="molecule type" value="Genomic_DNA"/>
</dbReference>
<accession>A0A8H6CBJ8</accession>